<accession>A0A5B8XJI4</accession>
<keyword evidence="1" id="KW-0812">Transmembrane</keyword>
<name>A0A5B8XJI4_9DELT</name>
<sequence length="155" mass="17143">MERPSYQTLLKSPLVRFLILAAAILAGASGLKFYLIDYPKMQAAEIAQSGPETLELLSQKIAEVKDPKNLPESTPWNPSDLPCASSKLPHTDDFWSMVGLDTKKPSVYQFRFDKSDGIYTLWARRDSDCDGLYVVHRIDASLGAAGTPKSHNLGE</sequence>
<evidence type="ECO:0000313" key="2">
    <source>
        <dbReference type="EMBL" id="QED25930.1"/>
    </source>
</evidence>
<dbReference type="KEGG" id="bbae:FRD01_01365"/>
<evidence type="ECO:0000313" key="3">
    <source>
        <dbReference type="Proteomes" id="UP000321595"/>
    </source>
</evidence>
<evidence type="ECO:0000256" key="1">
    <source>
        <dbReference type="SAM" id="Phobius"/>
    </source>
</evidence>
<reference evidence="2 3" key="1">
    <citation type="submission" date="2019-08" db="EMBL/GenBank/DDBJ databases">
        <authorList>
            <person name="Liang Q."/>
        </authorList>
    </citation>
    <scope>NUCLEOTIDE SEQUENCE [LARGE SCALE GENOMIC DNA]</scope>
    <source>
        <strain evidence="2 3">V1718</strain>
    </source>
</reference>
<dbReference type="Proteomes" id="UP000321595">
    <property type="component" value="Chromosome"/>
</dbReference>
<dbReference type="EMBL" id="CP042467">
    <property type="protein sequence ID" value="QED25930.1"/>
    <property type="molecule type" value="Genomic_DNA"/>
</dbReference>
<keyword evidence="3" id="KW-1185">Reference proteome</keyword>
<protein>
    <submittedName>
        <fullName evidence="2">Uncharacterized protein</fullName>
    </submittedName>
</protein>
<feature type="transmembrane region" description="Helical" evidence="1">
    <location>
        <begin position="14"/>
        <end position="35"/>
    </location>
</feature>
<gene>
    <name evidence="2" type="ORF">FRD01_01365</name>
</gene>
<proteinExistence type="predicted"/>
<dbReference type="RefSeq" id="WP_146956930.1">
    <property type="nucleotide sequence ID" value="NZ_CP042467.1"/>
</dbReference>
<dbReference type="AlphaFoldDB" id="A0A5B8XJI4"/>
<organism evidence="2 3">
    <name type="scientific">Microvenator marinus</name>
    <dbReference type="NCBI Taxonomy" id="2600177"/>
    <lineage>
        <taxon>Bacteria</taxon>
        <taxon>Deltaproteobacteria</taxon>
        <taxon>Bradymonadales</taxon>
        <taxon>Microvenatoraceae</taxon>
        <taxon>Microvenator</taxon>
    </lineage>
</organism>
<keyword evidence="1" id="KW-1133">Transmembrane helix</keyword>
<keyword evidence="1" id="KW-0472">Membrane</keyword>